<evidence type="ECO:0000313" key="2">
    <source>
        <dbReference type="Proteomes" id="UP000015530"/>
    </source>
</evidence>
<name>T0JR95_COLGC</name>
<proteinExistence type="predicted"/>
<dbReference type="HOGENOM" id="CLU_3413100_0_0_1"/>
<evidence type="ECO:0000313" key="1">
    <source>
        <dbReference type="EMBL" id="EQB45772.1"/>
    </source>
</evidence>
<comment type="caution">
    <text evidence="1">The sequence shown here is derived from an EMBL/GenBank/DDBJ whole genome shotgun (WGS) entry which is preliminary data.</text>
</comment>
<accession>T0JR95</accession>
<dbReference type="EMBL" id="AMYD01003647">
    <property type="protein sequence ID" value="EQB45772.1"/>
    <property type="molecule type" value="Genomic_DNA"/>
</dbReference>
<organism evidence="1 2">
    <name type="scientific">Colletotrichum gloeosporioides (strain Cg-14)</name>
    <name type="common">Anthracnose fungus</name>
    <name type="synonym">Glomerella cingulata</name>
    <dbReference type="NCBI Taxonomy" id="1237896"/>
    <lineage>
        <taxon>Eukaryota</taxon>
        <taxon>Fungi</taxon>
        <taxon>Dikarya</taxon>
        <taxon>Ascomycota</taxon>
        <taxon>Pezizomycotina</taxon>
        <taxon>Sordariomycetes</taxon>
        <taxon>Hypocreomycetidae</taxon>
        <taxon>Glomerellales</taxon>
        <taxon>Glomerellaceae</taxon>
        <taxon>Colletotrichum</taxon>
        <taxon>Colletotrichum gloeosporioides species complex</taxon>
    </lineage>
</organism>
<dbReference type="Proteomes" id="UP000015530">
    <property type="component" value="Unassembled WGS sequence"/>
</dbReference>
<sequence>MLDGALDGIRGEATCWFRKSVLENNDET</sequence>
<dbReference type="AlphaFoldDB" id="T0JR95"/>
<gene>
    <name evidence="1" type="ORF">CGLO_15311</name>
</gene>
<reference evidence="2" key="1">
    <citation type="journal article" date="2013" name="Mol. Plant Microbe Interact.">
        <title>Global aspects of pacC regulation of pathogenicity genes in Colletotrichum gloeosporioides as revealed by transcriptome analysis.</title>
        <authorList>
            <person name="Alkan N."/>
            <person name="Meng X."/>
            <person name="Friedlander G."/>
            <person name="Reuveni E."/>
            <person name="Sukno S."/>
            <person name="Sherman A."/>
            <person name="Thon M."/>
            <person name="Fluhr R."/>
            <person name="Prusky D."/>
        </authorList>
    </citation>
    <scope>NUCLEOTIDE SEQUENCE [LARGE SCALE GENOMIC DNA]</scope>
    <source>
        <strain evidence="2">Cg-14</strain>
    </source>
</reference>
<protein>
    <submittedName>
        <fullName evidence="1">Uncharacterized protein</fullName>
    </submittedName>
</protein>